<dbReference type="RefSeq" id="WP_237443321.1">
    <property type="nucleotide sequence ID" value="NZ_CAKLPX010000001.1"/>
</dbReference>
<dbReference type="SUPFAM" id="SSF46955">
    <property type="entry name" value="Putative DNA-binding domain"/>
    <property type="match status" value="1"/>
</dbReference>
<accession>A0ABM9ACD5</accession>
<dbReference type="Gene3D" id="1.10.1660.10">
    <property type="match status" value="1"/>
</dbReference>
<evidence type="ECO:0000256" key="1">
    <source>
        <dbReference type="ARBA" id="ARBA00023125"/>
    </source>
</evidence>
<evidence type="ECO:0000259" key="3">
    <source>
        <dbReference type="PROSITE" id="PS50937"/>
    </source>
</evidence>
<comment type="caution">
    <text evidence="4">The sequence shown here is derived from an EMBL/GenBank/DDBJ whole genome shotgun (WGS) entry which is preliminary data.</text>
</comment>
<dbReference type="Pfam" id="PF13411">
    <property type="entry name" value="MerR_1"/>
    <property type="match status" value="1"/>
</dbReference>
<protein>
    <submittedName>
        <fullName evidence="4">HTH-type transcriptional regulator ZntR</fullName>
    </submittedName>
</protein>
<dbReference type="PANTHER" id="PTHR30204">
    <property type="entry name" value="REDOX-CYCLING DRUG-SENSING TRANSCRIPTIONAL ACTIVATOR SOXR"/>
    <property type="match status" value="1"/>
</dbReference>
<keyword evidence="1" id="KW-0238">DNA-binding</keyword>
<dbReference type="PRINTS" id="PR00040">
    <property type="entry name" value="HTHMERR"/>
</dbReference>
<dbReference type="PANTHER" id="PTHR30204:SF92">
    <property type="entry name" value="HTH-TYPE TRANSCRIPTIONAL REGULATOR ZNTR"/>
    <property type="match status" value="1"/>
</dbReference>
<keyword evidence="2" id="KW-0175">Coiled coil</keyword>
<name>A0ABM9ACD5_9GAMM</name>
<dbReference type="EMBL" id="CAKLPX010000001">
    <property type="protein sequence ID" value="CAH0990642.1"/>
    <property type="molecule type" value="Genomic_DNA"/>
</dbReference>
<organism evidence="4 5">
    <name type="scientific">Sinobacterium norvegicum</name>
    <dbReference type="NCBI Taxonomy" id="1641715"/>
    <lineage>
        <taxon>Bacteria</taxon>
        <taxon>Pseudomonadati</taxon>
        <taxon>Pseudomonadota</taxon>
        <taxon>Gammaproteobacteria</taxon>
        <taxon>Cellvibrionales</taxon>
        <taxon>Spongiibacteraceae</taxon>
        <taxon>Sinobacterium</taxon>
    </lineage>
</organism>
<evidence type="ECO:0000313" key="5">
    <source>
        <dbReference type="Proteomes" id="UP000838100"/>
    </source>
</evidence>
<feature type="domain" description="HTH merR-type" evidence="3">
    <location>
        <begin position="1"/>
        <end position="73"/>
    </location>
</feature>
<dbReference type="Proteomes" id="UP000838100">
    <property type="component" value="Unassembled WGS sequence"/>
</dbReference>
<proteinExistence type="predicted"/>
<evidence type="ECO:0000313" key="4">
    <source>
        <dbReference type="EMBL" id="CAH0990642.1"/>
    </source>
</evidence>
<reference evidence="4" key="1">
    <citation type="submission" date="2021-12" db="EMBL/GenBank/DDBJ databases">
        <authorList>
            <person name="Rodrigo-Torres L."/>
            <person name="Arahal R. D."/>
            <person name="Lucena T."/>
        </authorList>
    </citation>
    <scope>NUCLEOTIDE SEQUENCE</scope>
    <source>
        <strain evidence="4">CECT 8267</strain>
    </source>
</reference>
<evidence type="ECO:0000256" key="2">
    <source>
        <dbReference type="SAM" id="Coils"/>
    </source>
</evidence>
<sequence length="140" mass="15946">MSEFYSIGQLSRLANCKVTTIRYYESIDLLPPPLRTEGNQRRYNRQQLKQLRFIVHCRELGFSQASIRTLVALAAAEPSEPHCAGDLIDQQLANIEQKLRRLENLKRQLTAMAAVCASEGDEACAAIEWIFDHNRCDGEH</sequence>
<dbReference type="PROSITE" id="PS50937">
    <property type="entry name" value="HTH_MERR_2"/>
    <property type="match status" value="1"/>
</dbReference>
<dbReference type="PROSITE" id="PS00552">
    <property type="entry name" value="HTH_MERR_1"/>
    <property type="match status" value="1"/>
</dbReference>
<dbReference type="SMART" id="SM00422">
    <property type="entry name" value="HTH_MERR"/>
    <property type="match status" value="1"/>
</dbReference>
<keyword evidence="5" id="KW-1185">Reference proteome</keyword>
<dbReference type="InterPro" id="IPR000551">
    <property type="entry name" value="MerR-type_HTH_dom"/>
</dbReference>
<gene>
    <name evidence="4" type="primary">zntR</name>
    <name evidence="4" type="ORF">SIN8267_00736</name>
</gene>
<dbReference type="InterPro" id="IPR009061">
    <property type="entry name" value="DNA-bd_dom_put_sf"/>
</dbReference>
<dbReference type="InterPro" id="IPR047057">
    <property type="entry name" value="MerR_fam"/>
</dbReference>
<feature type="coiled-coil region" evidence="2">
    <location>
        <begin position="85"/>
        <end position="115"/>
    </location>
</feature>